<name>A0A2H3D6T5_ARMGA</name>
<organism evidence="5 6">
    <name type="scientific">Armillaria gallica</name>
    <name type="common">Bulbous honey fungus</name>
    <name type="synonym">Armillaria bulbosa</name>
    <dbReference type="NCBI Taxonomy" id="47427"/>
    <lineage>
        <taxon>Eukaryota</taxon>
        <taxon>Fungi</taxon>
        <taxon>Dikarya</taxon>
        <taxon>Basidiomycota</taxon>
        <taxon>Agaricomycotina</taxon>
        <taxon>Agaricomycetes</taxon>
        <taxon>Agaricomycetidae</taxon>
        <taxon>Agaricales</taxon>
        <taxon>Marasmiineae</taxon>
        <taxon>Physalacriaceae</taxon>
        <taxon>Armillaria</taxon>
    </lineage>
</organism>
<keyword evidence="3" id="KW-0378">Hydrolase</keyword>
<evidence type="ECO:0000256" key="3">
    <source>
        <dbReference type="ARBA" id="ARBA00022807"/>
    </source>
</evidence>
<dbReference type="PANTHER" id="PTHR48104:SF30">
    <property type="entry name" value="METACASPASE-1"/>
    <property type="match status" value="1"/>
</dbReference>
<dbReference type="InterPro" id="IPR011600">
    <property type="entry name" value="Pept_C14_caspase"/>
</dbReference>
<gene>
    <name evidence="5" type="ORF">ARMGADRAFT_1088731</name>
</gene>
<dbReference type="InterPro" id="IPR029030">
    <property type="entry name" value="Caspase-like_dom_sf"/>
</dbReference>
<dbReference type="Gene3D" id="3.40.50.1460">
    <property type="match status" value="1"/>
</dbReference>
<dbReference type="Pfam" id="PF00656">
    <property type="entry name" value="Peptidase_C14"/>
    <property type="match status" value="1"/>
</dbReference>
<dbReference type="GO" id="GO:0005737">
    <property type="term" value="C:cytoplasm"/>
    <property type="evidence" value="ECO:0007669"/>
    <property type="project" value="TreeGrafter"/>
</dbReference>
<protein>
    <recommendedName>
        <fullName evidence="4">Peptidase C14 caspase domain-containing protein</fullName>
    </recommendedName>
</protein>
<reference evidence="6" key="1">
    <citation type="journal article" date="2017" name="Nat. Ecol. Evol.">
        <title>Genome expansion and lineage-specific genetic innovations in the forest pathogenic fungi Armillaria.</title>
        <authorList>
            <person name="Sipos G."/>
            <person name="Prasanna A.N."/>
            <person name="Walter M.C."/>
            <person name="O'Connor E."/>
            <person name="Balint B."/>
            <person name="Krizsan K."/>
            <person name="Kiss B."/>
            <person name="Hess J."/>
            <person name="Varga T."/>
            <person name="Slot J."/>
            <person name="Riley R."/>
            <person name="Boka B."/>
            <person name="Rigling D."/>
            <person name="Barry K."/>
            <person name="Lee J."/>
            <person name="Mihaltcheva S."/>
            <person name="LaButti K."/>
            <person name="Lipzen A."/>
            <person name="Waldron R."/>
            <person name="Moloney N.M."/>
            <person name="Sperisen C."/>
            <person name="Kredics L."/>
            <person name="Vagvoelgyi C."/>
            <person name="Patrignani A."/>
            <person name="Fitzpatrick D."/>
            <person name="Nagy I."/>
            <person name="Doyle S."/>
            <person name="Anderson J.B."/>
            <person name="Grigoriev I.V."/>
            <person name="Gueldener U."/>
            <person name="Muensterkoetter M."/>
            <person name="Nagy L.G."/>
        </authorList>
    </citation>
    <scope>NUCLEOTIDE SEQUENCE [LARGE SCALE GENOMIC DNA]</scope>
    <source>
        <strain evidence="6">Ar21-2</strain>
    </source>
</reference>
<dbReference type="InterPro" id="IPR050452">
    <property type="entry name" value="Metacaspase"/>
</dbReference>
<dbReference type="AlphaFoldDB" id="A0A2H3D6T5"/>
<proteinExistence type="inferred from homology"/>
<dbReference type="EMBL" id="KZ293701">
    <property type="protein sequence ID" value="PBK84033.1"/>
    <property type="molecule type" value="Genomic_DNA"/>
</dbReference>
<dbReference type="GO" id="GO:0006915">
    <property type="term" value="P:apoptotic process"/>
    <property type="evidence" value="ECO:0007669"/>
    <property type="project" value="UniProtKB-KW"/>
</dbReference>
<accession>A0A2H3D6T5</accession>
<dbReference type="OrthoDB" id="3223806at2759"/>
<evidence type="ECO:0000313" key="6">
    <source>
        <dbReference type="Proteomes" id="UP000217790"/>
    </source>
</evidence>
<keyword evidence="3" id="KW-0788">Thiol protease</keyword>
<keyword evidence="2" id="KW-0053">Apoptosis</keyword>
<evidence type="ECO:0000256" key="2">
    <source>
        <dbReference type="ARBA" id="ARBA00022703"/>
    </source>
</evidence>
<sequence length="791" mass="87030">MSPTVSNAQAEQAKPREDAKPPLDFFALIIGINSYQCVPKLGGAVPDADRFATFLRAELGIPPDGIKNLRDEQATRSAVIGELTALKDNTQIVKDKTAIIIYYAGHGAKAEMPAHSDWIDWHTSDGNIELLCPVDTDMTLRTTAGSAKVEAIPDRTISCLLQDVSNAKGNNITLILDCCHSAGLNRGAKADPSEQARGLDELLTISAECDSNIISPDCWRSMREGYSSAGSEVHEGFCTSWDSHVLLAACSRGQSAMEKNNEGCFTSALLKVMKKVPIADLTYKSLIDRLKMPAGYEQTPHLDGKHIHRRLFTLSGEVASHSMICCDNLTLVDGQYKLSLRAGFIQGVTCGSVYDIYDTDLPKSAPLATAVVSTDQSHQTASSSLLLLSPNGRNPFRNLRAGVWYARLSVALGHELFAYCNEPSLHQIFSQDRDDGGTKFRYPVHLSNLRDSADICLEVEGTNFVSFSRGEANGFFKEGETTSSSFGLMKQNHLFKLFPNFPSHFSYKPRSSDVNEIRQFLDAYAHFTHHVTMQSSGNIDDLVSIEMHKLKRDINDLRIAGDPGDNLLSVLATDGFVKMTVATESLDDARNNDDAPRYGFTIRNKTGKKLYPHILLFDASTLEIDIIFSNMTSSRGKMWQTGKTGEFYVDSCLEAYSEVPFGLDDGMVKPLLFSIPPGQEVDITFIKIFVTAEPVDLRSILQSSVEEGVQRGADHERVSDYVLEWASMTIPLVLVKQQPNTSDDAGSNRSQGNVLSHEHLRTNDAAGKIVDLLLDLINLPFTLINSCFRTS</sequence>
<dbReference type="SUPFAM" id="SSF52129">
    <property type="entry name" value="Caspase-like"/>
    <property type="match status" value="1"/>
</dbReference>
<dbReference type="PANTHER" id="PTHR48104">
    <property type="entry name" value="METACASPASE-4"/>
    <property type="match status" value="1"/>
</dbReference>
<dbReference type="GO" id="GO:0004197">
    <property type="term" value="F:cysteine-type endopeptidase activity"/>
    <property type="evidence" value="ECO:0007669"/>
    <property type="project" value="InterPro"/>
</dbReference>
<comment type="similarity">
    <text evidence="1">Belongs to the peptidase C14B family.</text>
</comment>
<dbReference type="Proteomes" id="UP000217790">
    <property type="component" value="Unassembled WGS sequence"/>
</dbReference>
<dbReference type="GO" id="GO:0006508">
    <property type="term" value="P:proteolysis"/>
    <property type="evidence" value="ECO:0007669"/>
    <property type="project" value="InterPro"/>
</dbReference>
<keyword evidence="6" id="KW-1185">Reference proteome</keyword>
<evidence type="ECO:0000259" key="4">
    <source>
        <dbReference type="Pfam" id="PF00656"/>
    </source>
</evidence>
<dbReference type="InParanoid" id="A0A2H3D6T5"/>
<evidence type="ECO:0000313" key="5">
    <source>
        <dbReference type="EMBL" id="PBK84033.1"/>
    </source>
</evidence>
<evidence type="ECO:0000256" key="1">
    <source>
        <dbReference type="ARBA" id="ARBA00009005"/>
    </source>
</evidence>
<keyword evidence="3" id="KW-0645">Protease</keyword>
<feature type="domain" description="Peptidase C14 caspase" evidence="4">
    <location>
        <begin position="26"/>
        <end position="308"/>
    </location>
</feature>